<sequence length="54" mass="6541">MNIGEQAILSWMWKNRVVQICIRIWSNRCFYKLKDKLKCRLMAHKNVQAIYKLG</sequence>
<dbReference type="EMBL" id="KQ424420">
    <property type="protein sequence ID" value="KOF71030.1"/>
    <property type="molecule type" value="Genomic_DNA"/>
</dbReference>
<protein>
    <submittedName>
        <fullName evidence="1">Uncharacterized protein</fullName>
    </submittedName>
</protein>
<evidence type="ECO:0000313" key="1">
    <source>
        <dbReference type="EMBL" id="KOF71030.1"/>
    </source>
</evidence>
<name>A0A0L8G372_OCTBM</name>
<proteinExistence type="predicted"/>
<dbReference type="AlphaFoldDB" id="A0A0L8G372"/>
<gene>
    <name evidence="1" type="ORF">OCBIM_22001791mg</name>
</gene>
<organism evidence="1">
    <name type="scientific">Octopus bimaculoides</name>
    <name type="common">California two-spotted octopus</name>
    <dbReference type="NCBI Taxonomy" id="37653"/>
    <lineage>
        <taxon>Eukaryota</taxon>
        <taxon>Metazoa</taxon>
        <taxon>Spiralia</taxon>
        <taxon>Lophotrochozoa</taxon>
        <taxon>Mollusca</taxon>
        <taxon>Cephalopoda</taxon>
        <taxon>Coleoidea</taxon>
        <taxon>Octopodiformes</taxon>
        <taxon>Octopoda</taxon>
        <taxon>Incirrata</taxon>
        <taxon>Octopodidae</taxon>
        <taxon>Octopus</taxon>
    </lineage>
</organism>
<reference evidence="1" key="1">
    <citation type="submission" date="2015-07" db="EMBL/GenBank/DDBJ databases">
        <title>MeaNS - Measles Nucleotide Surveillance Program.</title>
        <authorList>
            <person name="Tran T."/>
            <person name="Druce J."/>
        </authorList>
    </citation>
    <scope>NUCLEOTIDE SEQUENCE</scope>
    <source>
        <strain evidence="1">UCB-OBI-ISO-001</strain>
        <tissue evidence="1">Gonad</tissue>
    </source>
</reference>
<accession>A0A0L8G372</accession>